<comment type="caution">
    <text evidence="3">The sequence shown here is derived from an EMBL/GenBank/DDBJ whole genome shotgun (WGS) entry which is preliminary data.</text>
</comment>
<evidence type="ECO:0000313" key="4">
    <source>
        <dbReference type="Proteomes" id="UP000279259"/>
    </source>
</evidence>
<dbReference type="PROSITE" id="PS51184">
    <property type="entry name" value="JMJC"/>
    <property type="match status" value="1"/>
</dbReference>
<keyword evidence="4" id="KW-1185">Reference proteome</keyword>
<dbReference type="STRING" id="1890683.A0A427YIU7"/>
<dbReference type="EMBL" id="RSCD01000009">
    <property type="protein sequence ID" value="RSH91001.1"/>
    <property type="molecule type" value="Genomic_DNA"/>
</dbReference>
<dbReference type="PANTHER" id="PTHR12461">
    <property type="entry name" value="HYPOXIA-INDUCIBLE FACTOR 1 ALPHA INHIBITOR-RELATED"/>
    <property type="match status" value="1"/>
</dbReference>
<proteinExistence type="predicted"/>
<dbReference type="AlphaFoldDB" id="A0A427YIU7"/>
<dbReference type="SUPFAM" id="SSF51197">
    <property type="entry name" value="Clavaminate synthase-like"/>
    <property type="match status" value="1"/>
</dbReference>
<protein>
    <recommendedName>
        <fullName evidence="2">JmjC domain-containing protein</fullName>
    </recommendedName>
</protein>
<feature type="compositionally biased region" description="Acidic residues" evidence="1">
    <location>
        <begin position="250"/>
        <end position="262"/>
    </location>
</feature>
<feature type="domain" description="JmjC" evidence="2">
    <location>
        <begin position="131"/>
        <end position="282"/>
    </location>
</feature>
<organism evidence="3 4">
    <name type="scientific">Saitozyma podzolica</name>
    <dbReference type="NCBI Taxonomy" id="1890683"/>
    <lineage>
        <taxon>Eukaryota</taxon>
        <taxon>Fungi</taxon>
        <taxon>Dikarya</taxon>
        <taxon>Basidiomycota</taxon>
        <taxon>Agaricomycotina</taxon>
        <taxon>Tremellomycetes</taxon>
        <taxon>Tremellales</taxon>
        <taxon>Trimorphomycetaceae</taxon>
        <taxon>Saitozyma</taxon>
    </lineage>
</organism>
<evidence type="ECO:0000313" key="3">
    <source>
        <dbReference type="EMBL" id="RSH91001.1"/>
    </source>
</evidence>
<dbReference type="InterPro" id="IPR014710">
    <property type="entry name" value="RmlC-like_jellyroll"/>
</dbReference>
<dbReference type="Pfam" id="PF13621">
    <property type="entry name" value="Cupin_8"/>
    <property type="match status" value="1"/>
</dbReference>
<dbReference type="OrthoDB" id="424465at2759"/>
<dbReference type="Proteomes" id="UP000279259">
    <property type="component" value="Unassembled WGS sequence"/>
</dbReference>
<evidence type="ECO:0000259" key="2">
    <source>
        <dbReference type="PROSITE" id="PS51184"/>
    </source>
</evidence>
<accession>A0A427YIU7</accession>
<name>A0A427YIU7_9TREE</name>
<dbReference type="Gene3D" id="2.60.120.10">
    <property type="entry name" value="Jelly Rolls"/>
    <property type="match status" value="1"/>
</dbReference>
<gene>
    <name evidence="3" type="ORF">EHS25_010177</name>
</gene>
<dbReference type="InterPro" id="IPR041667">
    <property type="entry name" value="Cupin_8"/>
</dbReference>
<sequence length="282" mass="31750">MSDGATLRRHVESLRQDYRDLQHDQPTVYDHPPTSLEAMRMIHRAHPALIRGCGSDVVLGASEDWDAPETYERVAGDRVVTIAITDDGLADSVRVSEDGSTMFVKALDEQLRMGTFLARLRDADDPEILYLQSQDGNVFRSEPRTPGEEPELAMFQRHIRRDIAWMHEATGATAEAVNLWIGSSRSTTSFHHDPYENIYHVLSGSKTFTLLSPIEGLWLDQIHAERYAYERFSRRVARVAGMNGVILPPGDEEEEAEADGDVGDVWGSEGSGEEWDPREWGR</sequence>
<reference evidence="3 4" key="1">
    <citation type="submission" date="2018-11" db="EMBL/GenBank/DDBJ databases">
        <title>Genome sequence of Saitozyma podzolica DSM 27192.</title>
        <authorList>
            <person name="Aliyu H."/>
            <person name="Gorte O."/>
            <person name="Ochsenreither K."/>
        </authorList>
    </citation>
    <scope>NUCLEOTIDE SEQUENCE [LARGE SCALE GENOMIC DNA]</scope>
    <source>
        <strain evidence="3 4">DSM 27192</strain>
    </source>
</reference>
<dbReference type="PANTHER" id="PTHR12461:SF99">
    <property type="entry name" value="BIFUNCTIONAL PEPTIDASE AND (3S)-LYSYL HYDROXYLASE JMJD7"/>
    <property type="match status" value="1"/>
</dbReference>
<evidence type="ECO:0000256" key="1">
    <source>
        <dbReference type="SAM" id="MobiDB-lite"/>
    </source>
</evidence>
<dbReference type="InterPro" id="IPR003347">
    <property type="entry name" value="JmjC_dom"/>
</dbReference>
<feature type="region of interest" description="Disordered" evidence="1">
    <location>
        <begin position="247"/>
        <end position="282"/>
    </location>
</feature>